<dbReference type="PANTHER" id="PTHR34876">
    <property type="match status" value="1"/>
</dbReference>
<evidence type="ECO:0000313" key="12">
    <source>
        <dbReference type="EMBL" id="TWG09249.1"/>
    </source>
</evidence>
<dbReference type="Gene3D" id="3.20.20.40">
    <property type="entry name" value="1, 4-beta cellobiohydrolase"/>
    <property type="match status" value="1"/>
</dbReference>
<evidence type="ECO:0000256" key="8">
    <source>
        <dbReference type="PIRSR" id="PIRSR001100-1"/>
    </source>
</evidence>
<feature type="binding site" evidence="9">
    <location>
        <position position="84"/>
    </location>
    <ligand>
        <name>substrate</name>
    </ligand>
</feature>
<evidence type="ECO:0000256" key="1">
    <source>
        <dbReference type="ARBA" id="ARBA00022729"/>
    </source>
</evidence>
<evidence type="ECO:0000256" key="10">
    <source>
        <dbReference type="PROSITE-ProRule" id="PRU10057"/>
    </source>
</evidence>
<gene>
    <name evidence="12" type="ORF">FHX34_10948</name>
</gene>
<accession>A0A561VCA9</accession>
<feature type="binding site" evidence="9">
    <location>
        <position position="391"/>
    </location>
    <ligand>
        <name>substrate</name>
    </ligand>
</feature>
<dbReference type="AlphaFoldDB" id="A0A561VCA9"/>
<evidence type="ECO:0000256" key="2">
    <source>
        <dbReference type="ARBA" id="ARBA00022801"/>
    </source>
</evidence>
<dbReference type="EMBL" id="VIWY01000009">
    <property type="protein sequence ID" value="TWG09249.1"/>
    <property type="molecule type" value="Genomic_DNA"/>
</dbReference>
<keyword evidence="4" id="KW-1015">Disulfide bond</keyword>
<evidence type="ECO:0000256" key="3">
    <source>
        <dbReference type="ARBA" id="ARBA00023001"/>
    </source>
</evidence>
<comment type="similarity">
    <text evidence="11">Belongs to the glycosyl hydrolase family 6.</text>
</comment>
<evidence type="ECO:0000256" key="7">
    <source>
        <dbReference type="ARBA" id="ARBA00023326"/>
    </source>
</evidence>
<name>A0A561VCA9_ACTTI</name>
<dbReference type="PIRSF" id="PIRSF001100">
    <property type="entry name" value="Beta_cellobiohydrolase"/>
    <property type="match status" value="1"/>
</dbReference>
<dbReference type="InterPro" id="IPR016288">
    <property type="entry name" value="Beta_cellobiohydrolase"/>
</dbReference>
<comment type="caution">
    <text evidence="12">The sequence shown here is derived from an EMBL/GenBank/DDBJ whole genome shotgun (WGS) entry which is preliminary data.</text>
</comment>
<evidence type="ECO:0000256" key="4">
    <source>
        <dbReference type="ARBA" id="ARBA00023157"/>
    </source>
</evidence>
<dbReference type="Pfam" id="PF01341">
    <property type="entry name" value="Glyco_hydro_6"/>
    <property type="match status" value="1"/>
</dbReference>
<sequence>MAWRTRIASMVVAAALVAAGGAGTAPAGAATGARVPVTGNPFLGAHGYVDPDWSAAARAAATGGGDLAPAMTAVSRRPTAVWLDSIASISGTDGRRGLRAHLDGALAQQRREGRPVVVTLVLYNLPNRSCSRAPSGELTVAGGGPAAYRTRFVDPIAAILAEPAYRRLRVAVVVEPDALGNEVYPATRSYECEQARQAGVYLDAIPHALSRLHELPNVFAYLDVTQSNQVGWADSLRAAVGVIREAADRTPAGVASIDGFAVNVAEYDPVDEPFLDIGMTRAGTPITLSRWVDWNDHLEESTFIDAMHAALVAAGFPERVGALVDTSRNGWGGPARPTAPSTSTDVNTFVDQSRVDRRPMRFTWCNQVGAGLGEPPRAAPRAHVHAYAWVKPPGVSDGSAADDVRCDPTGEMPPIGGARRPTNAMAGAPARGEWFPGAFTELVRNAYPPIS</sequence>
<organism evidence="12 13">
    <name type="scientific">Actinoplanes teichomyceticus</name>
    <dbReference type="NCBI Taxonomy" id="1867"/>
    <lineage>
        <taxon>Bacteria</taxon>
        <taxon>Bacillati</taxon>
        <taxon>Actinomycetota</taxon>
        <taxon>Actinomycetes</taxon>
        <taxon>Micromonosporales</taxon>
        <taxon>Micromonosporaceae</taxon>
        <taxon>Actinoplanes</taxon>
    </lineage>
</organism>
<keyword evidence="13" id="KW-1185">Reference proteome</keyword>
<keyword evidence="5 11" id="KW-0119">Carbohydrate metabolism</keyword>
<feature type="active site" description="Proton donor" evidence="8 10">
    <location>
        <position position="177"/>
    </location>
</feature>
<dbReference type="OrthoDB" id="309899at2"/>
<evidence type="ECO:0000256" key="6">
    <source>
        <dbReference type="ARBA" id="ARBA00023295"/>
    </source>
</evidence>
<protein>
    <recommendedName>
        <fullName evidence="11">Glucanase</fullName>
        <ecNumber evidence="11">3.2.1.-</ecNumber>
    </recommendedName>
</protein>
<dbReference type="PRINTS" id="PR00733">
    <property type="entry name" value="GLHYDRLASE6"/>
</dbReference>
<dbReference type="Proteomes" id="UP000320239">
    <property type="component" value="Unassembled WGS sequence"/>
</dbReference>
<evidence type="ECO:0000256" key="9">
    <source>
        <dbReference type="PIRSR" id="PIRSR001100-2"/>
    </source>
</evidence>
<dbReference type="InterPro" id="IPR001524">
    <property type="entry name" value="Glyco_hydro_6_CS"/>
</dbReference>
<evidence type="ECO:0000256" key="11">
    <source>
        <dbReference type="RuleBase" id="RU361186"/>
    </source>
</evidence>
<dbReference type="PANTHER" id="PTHR34876:SF4">
    <property type="entry name" value="1,4-BETA-D-GLUCAN CELLOBIOHYDROLASE C-RELATED"/>
    <property type="match status" value="1"/>
</dbReference>
<dbReference type="GO" id="GO:0030245">
    <property type="term" value="P:cellulose catabolic process"/>
    <property type="evidence" value="ECO:0007669"/>
    <property type="project" value="UniProtKB-KW"/>
</dbReference>
<evidence type="ECO:0000256" key="5">
    <source>
        <dbReference type="ARBA" id="ARBA00023277"/>
    </source>
</evidence>
<feature type="signal peptide" evidence="11">
    <location>
        <begin position="1"/>
        <end position="29"/>
    </location>
</feature>
<dbReference type="GO" id="GO:0004553">
    <property type="term" value="F:hydrolase activity, hydrolyzing O-glycosyl compounds"/>
    <property type="evidence" value="ECO:0007669"/>
    <property type="project" value="InterPro"/>
</dbReference>
<dbReference type="PROSITE" id="PS00656">
    <property type="entry name" value="GLYCOSYL_HYDROL_F6_2"/>
    <property type="match status" value="1"/>
</dbReference>
<keyword evidence="3 11" id="KW-0136">Cellulose degradation</keyword>
<feature type="active site" description="Proton acceptor" evidence="8">
    <location>
        <position position="397"/>
    </location>
</feature>
<dbReference type="RefSeq" id="WP_122978489.1">
    <property type="nucleotide sequence ID" value="NZ_BOMX01000180.1"/>
</dbReference>
<feature type="chain" id="PRO_5022271440" description="Glucanase" evidence="11">
    <location>
        <begin position="30"/>
        <end position="451"/>
    </location>
</feature>
<dbReference type="InterPro" id="IPR036434">
    <property type="entry name" value="Beta_cellobiohydrolase_sf"/>
</dbReference>
<keyword evidence="6 11" id="KW-0326">Glycosidase</keyword>
<dbReference type="SUPFAM" id="SSF51989">
    <property type="entry name" value="Glycosyl hydrolases family 6, cellulases"/>
    <property type="match status" value="1"/>
</dbReference>
<keyword evidence="1 11" id="KW-0732">Signal</keyword>
<dbReference type="EC" id="3.2.1.-" evidence="11"/>
<proteinExistence type="inferred from homology"/>
<reference evidence="12 13" key="1">
    <citation type="submission" date="2019-06" db="EMBL/GenBank/DDBJ databases">
        <title>Sequencing the genomes of 1000 actinobacteria strains.</title>
        <authorList>
            <person name="Klenk H.-P."/>
        </authorList>
    </citation>
    <scope>NUCLEOTIDE SEQUENCE [LARGE SCALE GENOMIC DNA]</scope>
    <source>
        <strain evidence="12 13">DSM 43866</strain>
    </source>
</reference>
<keyword evidence="7 11" id="KW-0624">Polysaccharide degradation</keyword>
<keyword evidence="2 11" id="KW-0378">Hydrolase</keyword>
<evidence type="ECO:0000313" key="13">
    <source>
        <dbReference type="Proteomes" id="UP000320239"/>
    </source>
</evidence>
<feature type="binding site" evidence="9">
    <location>
        <position position="82"/>
    </location>
    <ligand>
        <name>substrate</name>
    </ligand>
</feature>
<feature type="binding site" evidence="9">
    <location>
        <position position="364"/>
    </location>
    <ligand>
        <name>substrate</name>
    </ligand>
</feature>